<dbReference type="EMBL" id="JAKFHA010000026">
    <property type="protein sequence ID" value="MCF2531733.1"/>
    <property type="molecule type" value="Genomic_DNA"/>
</dbReference>
<sequence length="111" mass="11564">MNNRQAAEANIRDGFARLARIPLGDVRTEVVVAGSSLATAYFTAAIAQGLADVADAIRESSDARPRLVSIAQLADALGDQLPGDGWHLAHAIKRLADGTVTPDEIAAETDG</sequence>
<gene>
    <name evidence="1" type="ORF">LZ495_31575</name>
</gene>
<reference evidence="1" key="1">
    <citation type="submission" date="2022-01" db="EMBL/GenBank/DDBJ databases">
        <title>Genome-Based Taxonomic Classification of the Phylum Actinobacteria.</title>
        <authorList>
            <person name="Gao Y."/>
        </authorList>
    </citation>
    <scope>NUCLEOTIDE SEQUENCE</scope>
    <source>
        <strain evidence="1">KLBMP 8922</strain>
    </source>
</reference>
<evidence type="ECO:0000313" key="2">
    <source>
        <dbReference type="Proteomes" id="UP001165378"/>
    </source>
</evidence>
<protein>
    <submittedName>
        <fullName evidence="1">Uncharacterized protein</fullName>
    </submittedName>
</protein>
<accession>A0AA41U2F2</accession>
<dbReference type="Proteomes" id="UP001165378">
    <property type="component" value="Unassembled WGS sequence"/>
</dbReference>
<dbReference type="AlphaFoldDB" id="A0AA41U2F2"/>
<dbReference type="RefSeq" id="WP_235056382.1">
    <property type="nucleotide sequence ID" value="NZ_JAKFHA010000026.1"/>
</dbReference>
<organism evidence="1 2">
    <name type="scientific">Yinghuangia soli</name>
    <dbReference type="NCBI Taxonomy" id="2908204"/>
    <lineage>
        <taxon>Bacteria</taxon>
        <taxon>Bacillati</taxon>
        <taxon>Actinomycetota</taxon>
        <taxon>Actinomycetes</taxon>
        <taxon>Kitasatosporales</taxon>
        <taxon>Streptomycetaceae</taxon>
        <taxon>Yinghuangia</taxon>
    </lineage>
</organism>
<name>A0AA41U2F2_9ACTN</name>
<proteinExistence type="predicted"/>
<comment type="caution">
    <text evidence="1">The sequence shown here is derived from an EMBL/GenBank/DDBJ whole genome shotgun (WGS) entry which is preliminary data.</text>
</comment>
<evidence type="ECO:0000313" key="1">
    <source>
        <dbReference type="EMBL" id="MCF2531733.1"/>
    </source>
</evidence>
<keyword evidence="2" id="KW-1185">Reference proteome</keyword>